<evidence type="ECO:0000313" key="2">
    <source>
        <dbReference type="Proteomes" id="UP000242287"/>
    </source>
</evidence>
<dbReference type="OrthoDB" id="2340858at2759"/>
<dbReference type="EMBL" id="KZ301998">
    <property type="protein sequence ID" value="PFH50733.1"/>
    <property type="molecule type" value="Genomic_DNA"/>
</dbReference>
<reference evidence="1 2" key="1">
    <citation type="submission" date="2014-02" db="EMBL/GenBank/DDBJ databases">
        <title>Transposable element dynamics among asymbiotic and ectomycorrhizal Amanita fungi.</title>
        <authorList>
            <consortium name="DOE Joint Genome Institute"/>
            <person name="Hess J."/>
            <person name="Skrede I."/>
            <person name="Wolfe B."/>
            <person name="LaButti K."/>
            <person name="Ohm R.A."/>
            <person name="Grigoriev I.V."/>
            <person name="Pringle A."/>
        </authorList>
    </citation>
    <scope>NUCLEOTIDE SEQUENCE [LARGE SCALE GENOMIC DNA]</scope>
    <source>
        <strain evidence="1 2">SKay4041</strain>
    </source>
</reference>
<protein>
    <submittedName>
        <fullName evidence="1">Uncharacterized protein</fullName>
    </submittedName>
</protein>
<gene>
    <name evidence="1" type="ORF">AMATHDRAFT_60559</name>
</gene>
<organism evidence="1 2">
    <name type="scientific">Amanita thiersii Skay4041</name>
    <dbReference type="NCBI Taxonomy" id="703135"/>
    <lineage>
        <taxon>Eukaryota</taxon>
        <taxon>Fungi</taxon>
        <taxon>Dikarya</taxon>
        <taxon>Basidiomycota</taxon>
        <taxon>Agaricomycotina</taxon>
        <taxon>Agaricomycetes</taxon>
        <taxon>Agaricomycetidae</taxon>
        <taxon>Agaricales</taxon>
        <taxon>Pluteineae</taxon>
        <taxon>Amanitaceae</taxon>
        <taxon>Amanita</taxon>
    </lineage>
</organism>
<accession>A0A2A9NSU8</accession>
<sequence length="126" mass="14703">MSIDKPLTEIMERFDNAGPIPRICFEYIDTDITRSYTERNMSIVLDTTQRLVTRLLDREASGLFAVLPQEPISAVVRHKLLYQLRQWKHQHRIKMIEQFSRIPGAAGIKSLLFESLPEQVCHSHRN</sequence>
<name>A0A2A9NSU8_9AGAR</name>
<keyword evidence="2" id="KW-1185">Reference proteome</keyword>
<dbReference type="Proteomes" id="UP000242287">
    <property type="component" value="Unassembled WGS sequence"/>
</dbReference>
<proteinExistence type="predicted"/>
<evidence type="ECO:0000313" key="1">
    <source>
        <dbReference type="EMBL" id="PFH50733.1"/>
    </source>
</evidence>
<dbReference type="AlphaFoldDB" id="A0A2A9NSU8"/>